<reference evidence="4 5" key="1">
    <citation type="submission" date="2023-04" db="EMBL/GenBank/DDBJ databases">
        <title>Genome of Basidiobolus ranarum AG-B5.</title>
        <authorList>
            <person name="Stajich J.E."/>
            <person name="Carter-House D."/>
            <person name="Gryganskyi A."/>
        </authorList>
    </citation>
    <scope>NUCLEOTIDE SEQUENCE [LARGE SCALE GENOMIC DNA]</scope>
    <source>
        <strain evidence="4 5">AG-B5</strain>
    </source>
</reference>
<keyword evidence="1 4" id="KW-0560">Oxidoreductase</keyword>
<dbReference type="PANTHER" id="PTHR11540:SF16">
    <property type="entry name" value="MALATE DEHYDROGENASE, MITOCHONDRIAL"/>
    <property type="match status" value="1"/>
</dbReference>
<sequence>MAYAGARFAINILEATVGGKTGIVEPTYVDLSADIEGGKILKGETQDCEYFATNVELGHDGVHKIFSIGQLSEFEKGILAQAIPQLKANVESGVQFIKA</sequence>
<evidence type="ECO:0000313" key="4">
    <source>
        <dbReference type="EMBL" id="KAK9661934.1"/>
    </source>
</evidence>
<dbReference type="InterPro" id="IPR022383">
    <property type="entry name" value="Lactate/malate_DH_C"/>
</dbReference>
<gene>
    <name evidence="4" type="primary">MDH2_2</name>
    <name evidence="4" type="ORF">K7432_018174</name>
</gene>
<keyword evidence="2" id="KW-0520">NAD</keyword>
<name>A0ABR2VJC4_9FUNG</name>
<proteinExistence type="predicted"/>
<dbReference type="EC" id="1.1.1.37" evidence="4"/>
<dbReference type="SUPFAM" id="SSF56327">
    <property type="entry name" value="LDH C-terminal domain-like"/>
    <property type="match status" value="1"/>
</dbReference>
<dbReference type="GO" id="GO:0030060">
    <property type="term" value="F:L-malate dehydrogenase (NAD+) activity"/>
    <property type="evidence" value="ECO:0007669"/>
    <property type="project" value="UniProtKB-EC"/>
</dbReference>
<dbReference type="InterPro" id="IPR015955">
    <property type="entry name" value="Lactate_DH/Glyco_Ohase_4_C"/>
</dbReference>
<accession>A0ABR2VJC4</accession>
<evidence type="ECO:0000313" key="5">
    <source>
        <dbReference type="Proteomes" id="UP001479436"/>
    </source>
</evidence>
<evidence type="ECO:0000259" key="3">
    <source>
        <dbReference type="Pfam" id="PF02866"/>
    </source>
</evidence>
<dbReference type="Gene3D" id="3.90.110.10">
    <property type="entry name" value="Lactate dehydrogenase/glycoside hydrolase, family 4, C-terminal"/>
    <property type="match status" value="1"/>
</dbReference>
<comment type="caution">
    <text evidence="4">The sequence shown here is derived from an EMBL/GenBank/DDBJ whole genome shotgun (WGS) entry which is preliminary data.</text>
</comment>
<evidence type="ECO:0000256" key="1">
    <source>
        <dbReference type="ARBA" id="ARBA00023002"/>
    </source>
</evidence>
<dbReference type="EMBL" id="JASJQH010012101">
    <property type="protein sequence ID" value="KAK9661934.1"/>
    <property type="molecule type" value="Genomic_DNA"/>
</dbReference>
<protein>
    <submittedName>
        <fullName evidence="4">Malate DEHYDROGENASE, NAD-dependent</fullName>
        <ecNumber evidence="4">1.1.1.37</ecNumber>
    </submittedName>
</protein>
<evidence type="ECO:0000256" key="2">
    <source>
        <dbReference type="ARBA" id="ARBA00023027"/>
    </source>
</evidence>
<keyword evidence="5" id="KW-1185">Reference proteome</keyword>
<dbReference type="Pfam" id="PF02866">
    <property type="entry name" value="Ldh_1_C"/>
    <property type="match status" value="1"/>
</dbReference>
<dbReference type="PANTHER" id="PTHR11540">
    <property type="entry name" value="MALATE AND LACTATE DEHYDROGENASE"/>
    <property type="match status" value="1"/>
</dbReference>
<dbReference type="Proteomes" id="UP001479436">
    <property type="component" value="Unassembled WGS sequence"/>
</dbReference>
<feature type="domain" description="Lactate/malate dehydrogenase C-terminal" evidence="3">
    <location>
        <begin position="1"/>
        <end position="96"/>
    </location>
</feature>
<organism evidence="4 5">
    <name type="scientific">Basidiobolus ranarum</name>
    <dbReference type="NCBI Taxonomy" id="34480"/>
    <lineage>
        <taxon>Eukaryota</taxon>
        <taxon>Fungi</taxon>
        <taxon>Fungi incertae sedis</taxon>
        <taxon>Zoopagomycota</taxon>
        <taxon>Entomophthoromycotina</taxon>
        <taxon>Basidiobolomycetes</taxon>
        <taxon>Basidiobolales</taxon>
        <taxon>Basidiobolaceae</taxon>
        <taxon>Basidiobolus</taxon>
    </lineage>
</organism>